<dbReference type="InterPro" id="IPR027267">
    <property type="entry name" value="AH/BAR_dom_sf"/>
</dbReference>
<evidence type="ECO:0000256" key="3">
    <source>
        <dbReference type="SAM" id="Coils"/>
    </source>
</evidence>
<dbReference type="FunFam" id="1.10.555.10:FF:000001">
    <property type="entry name" value="Rho GTPase activating protein 44"/>
    <property type="match status" value="1"/>
</dbReference>
<feature type="domain" description="BAR" evidence="6">
    <location>
        <begin position="17"/>
        <end position="253"/>
    </location>
</feature>
<dbReference type="OrthoDB" id="19923at2759"/>
<accession>A0A1W0WUC2</accession>
<evidence type="ECO:0000313" key="8">
    <source>
        <dbReference type="Proteomes" id="UP000192578"/>
    </source>
</evidence>
<keyword evidence="2" id="KW-0597">Phosphoprotein</keyword>
<keyword evidence="3" id="KW-0175">Coiled coil</keyword>
<dbReference type="PROSITE" id="PS51021">
    <property type="entry name" value="BAR"/>
    <property type="match status" value="1"/>
</dbReference>
<evidence type="ECO:0000259" key="5">
    <source>
        <dbReference type="PROSITE" id="PS50238"/>
    </source>
</evidence>
<dbReference type="GO" id="GO:0007165">
    <property type="term" value="P:signal transduction"/>
    <property type="evidence" value="ECO:0007669"/>
    <property type="project" value="InterPro"/>
</dbReference>
<feature type="region of interest" description="Disordered" evidence="4">
    <location>
        <begin position="637"/>
        <end position="775"/>
    </location>
</feature>
<dbReference type="InterPro" id="IPR008936">
    <property type="entry name" value="Rho_GTPase_activation_prot"/>
</dbReference>
<protein>
    <submittedName>
        <fullName evidence="7">Rho GTPase-activating protein 44</fullName>
    </submittedName>
</protein>
<proteinExistence type="predicted"/>
<feature type="coiled-coil region" evidence="3">
    <location>
        <begin position="140"/>
        <end position="200"/>
    </location>
</feature>
<dbReference type="SUPFAM" id="SSF103657">
    <property type="entry name" value="BAR/IMD domain-like"/>
    <property type="match status" value="1"/>
</dbReference>
<feature type="compositionally biased region" description="Low complexity" evidence="4">
    <location>
        <begin position="481"/>
        <end position="494"/>
    </location>
</feature>
<evidence type="ECO:0000313" key="7">
    <source>
        <dbReference type="EMBL" id="OQV18809.1"/>
    </source>
</evidence>
<dbReference type="EMBL" id="MTYJ01000045">
    <property type="protein sequence ID" value="OQV18809.1"/>
    <property type="molecule type" value="Genomic_DNA"/>
</dbReference>
<name>A0A1W0WUC2_HYPEX</name>
<gene>
    <name evidence="7" type="ORF">BV898_07066</name>
</gene>
<evidence type="ECO:0000256" key="4">
    <source>
        <dbReference type="SAM" id="MobiDB-lite"/>
    </source>
</evidence>
<dbReference type="PROSITE" id="PS50238">
    <property type="entry name" value="RHOGAP"/>
    <property type="match status" value="1"/>
</dbReference>
<sequence length="775" mass="85505">MNRNFKNQFNRMIQIPQGWGRPDKSEVLTKEMENLSVILQQMQETCHALSKGIKDGIPNYPGEPEKRTKKTPEWAMAQLLRKCSDDLYNLCSNSPGFGSMLTYAAETEELLAKNHIQYEMKVEDALFKPLADMENEYKNVGKLKKQLYKLSAEMEEKKKKYQSAARQSTVGSAETSGAKVAQMKDEYEDLSKQVDHARDALTTEILSMVSREGDCSDVILKHVKLKAEYHREALKVFDSLLPKMEDANDQSPRPLFGADLNADLRRNRRSVAFVIDICTAFLYQNSLEEEGLFRLAGGASKVKMFKAAFDAQVENENTRQYEVLDLLSYHMDHHAVASTLKCYLRELQEPLTTAALYDDWMDAVKIGDPTARCQALTAVVNKLPVENYDNLGYLIKFLAAVANRSDKNKMTASNLAIVIAPNLFSIGENDKTVYDPVAANLHNTVVEILITNQKDIFPGDFEPHSDGGAGRNSTPKDYSTLDLSGGSDSGGSPRPITPPDINAPPPASPKFPNSNSNTAASNNKYLKAKRAPAPPPLPKRTENVVAVVSSTGAANNAPSTPPPHPPPGNNNHHHHSASAPSHHLPAVPAEAVEPPHVKLTATSSRLYPDVSKLVIEPAVAFEPTVLPVAYNPSTPSAPICSPENPDTPTPTPLSVSAPLPRIVGSSPSPMPRQRVKGPAVPPKEFLVHAEVTTSESRPDRPPDRPSDRPLDRTLDRPSDRPQDRPLDRSLDRPTDRSLDRPTDRSQDRPTDRSLDRPPPPPPRQMSVSEFHSTDL</sequence>
<evidence type="ECO:0000259" key="6">
    <source>
        <dbReference type="PROSITE" id="PS51021"/>
    </source>
</evidence>
<keyword evidence="8" id="KW-1185">Reference proteome</keyword>
<dbReference type="SMART" id="SM00324">
    <property type="entry name" value="RhoGAP"/>
    <property type="match status" value="1"/>
</dbReference>
<feature type="domain" description="Rho-GAP" evidence="5">
    <location>
        <begin position="258"/>
        <end position="457"/>
    </location>
</feature>
<dbReference type="GO" id="GO:0035020">
    <property type="term" value="P:regulation of Rac protein signal transduction"/>
    <property type="evidence" value="ECO:0007669"/>
    <property type="project" value="TreeGrafter"/>
</dbReference>
<dbReference type="Gene3D" id="1.10.555.10">
    <property type="entry name" value="Rho GTPase activation protein"/>
    <property type="match status" value="1"/>
</dbReference>
<feature type="compositionally biased region" description="Polar residues" evidence="4">
    <location>
        <begin position="765"/>
        <end position="775"/>
    </location>
</feature>
<feature type="region of interest" description="Disordered" evidence="4">
    <location>
        <begin position="457"/>
        <end position="520"/>
    </location>
</feature>
<reference evidence="8" key="1">
    <citation type="submission" date="2017-01" db="EMBL/GenBank/DDBJ databases">
        <title>Comparative genomics of anhydrobiosis in the tardigrade Hypsibius dujardini.</title>
        <authorList>
            <person name="Yoshida Y."/>
            <person name="Koutsovoulos G."/>
            <person name="Laetsch D."/>
            <person name="Stevens L."/>
            <person name="Kumar S."/>
            <person name="Horikawa D."/>
            <person name="Ishino K."/>
            <person name="Komine S."/>
            <person name="Tomita M."/>
            <person name="Blaxter M."/>
            <person name="Arakawa K."/>
        </authorList>
    </citation>
    <scope>NUCLEOTIDE SEQUENCE [LARGE SCALE GENOMIC DNA]</scope>
    <source>
        <strain evidence="8">Z151</strain>
    </source>
</reference>
<dbReference type="InterPro" id="IPR000198">
    <property type="entry name" value="RhoGAP_dom"/>
</dbReference>
<organism evidence="7 8">
    <name type="scientific">Hypsibius exemplaris</name>
    <name type="common">Freshwater tardigrade</name>
    <dbReference type="NCBI Taxonomy" id="2072580"/>
    <lineage>
        <taxon>Eukaryota</taxon>
        <taxon>Metazoa</taxon>
        <taxon>Ecdysozoa</taxon>
        <taxon>Tardigrada</taxon>
        <taxon>Eutardigrada</taxon>
        <taxon>Parachela</taxon>
        <taxon>Hypsibioidea</taxon>
        <taxon>Hypsibiidae</taxon>
        <taxon>Hypsibius</taxon>
    </lineage>
</organism>
<dbReference type="SUPFAM" id="SSF48350">
    <property type="entry name" value="GTPase activation domain, GAP"/>
    <property type="match status" value="1"/>
</dbReference>
<evidence type="ECO:0000256" key="2">
    <source>
        <dbReference type="ARBA" id="ARBA00022553"/>
    </source>
</evidence>
<dbReference type="GO" id="GO:0032956">
    <property type="term" value="P:regulation of actin cytoskeleton organization"/>
    <property type="evidence" value="ECO:0007669"/>
    <property type="project" value="TreeGrafter"/>
</dbReference>
<feature type="region of interest" description="Disordered" evidence="4">
    <location>
        <begin position="552"/>
        <end position="582"/>
    </location>
</feature>
<feature type="compositionally biased region" description="Pro residues" evidence="4">
    <location>
        <begin position="495"/>
        <end position="509"/>
    </location>
</feature>
<dbReference type="GO" id="GO:0005737">
    <property type="term" value="C:cytoplasm"/>
    <property type="evidence" value="ECO:0007669"/>
    <property type="project" value="InterPro"/>
</dbReference>
<dbReference type="Pfam" id="PF00620">
    <property type="entry name" value="RhoGAP"/>
    <property type="match status" value="1"/>
</dbReference>
<dbReference type="AlphaFoldDB" id="A0A1W0WUC2"/>
<dbReference type="Gene3D" id="1.20.1270.60">
    <property type="entry name" value="Arfaptin homology (AH) domain/BAR domain"/>
    <property type="match status" value="1"/>
</dbReference>
<keyword evidence="1" id="KW-0343">GTPase activation</keyword>
<dbReference type="InterPro" id="IPR047165">
    <property type="entry name" value="RHG17/44/SH3BP1-like"/>
</dbReference>
<dbReference type="PANTHER" id="PTHR14130:SF14">
    <property type="entry name" value="RHO GTPASE-ACTIVATING PROTEIN 92B"/>
    <property type="match status" value="1"/>
</dbReference>
<dbReference type="Proteomes" id="UP000192578">
    <property type="component" value="Unassembled WGS sequence"/>
</dbReference>
<dbReference type="InterPro" id="IPR004148">
    <property type="entry name" value="BAR_dom"/>
</dbReference>
<dbReference type="Pfam" id="PF03114">
    <property type="entry name" value="BAR"/>
    <property type="match status" value="1"/>
</dbReference>
<evidence type="ECO:0000256" key="1">
    <source>
        <dbReference type="ARBA" id="ARBA00022468"/>
    </source>
</evidence>
<dbReference type="PANTHER" id="PTHR14130">
    <property type="entry name" value="3BP-1 RELATED RHOGAP"/>
    <property type="match status" value="1"/>
</dbReference>
<dbReference type="GO" id="GO:0005096">
    <property type="term" value="F:GTPase activator activity"/>
    <property type="evidence" value="ECO:0007669"/>
    <property type="project" value="UniProtKB-KW"/>
</dbReference>
<feature type="compositionally biased region" description="Pro residues" evidence="4">
    <location>
        <begin position="559"/>
        <end position="568"/>
    </location>
</feature>
<feature type="compositionally biased region" description="Basic and acidic residues" evidence="4">
    <location>
        <begin position="696"/>
        <end position="755"/>
    </location>
</feature>
<comment type="caution">
    <text evidence="7">The sequence shown here is derived from an EMBL/GenBank/DDBJ whole genome shotgun (WGS) entry which is preliminary data.</text>
</comment>